<evidence type="ECO:0000313" key="1">
    <source>
        <dbReference type="EMBL" id="KYQ89908.1"/>
    </source>
</evidence>
<dbReference type="SUPFAM" id="SSF52047">
    <property type="entry name" value="RNI-like"/>
    <property type="match status" value="1"/>
</dbReference>
<evidence type="ECO:0008006" key="3">
    <source>
        <dbReference type="Google" id="ProtNLM"/>
    </source>
</evidence>
<dbReference type="Gene3D" id="3.80.10.10">
    <property type="entry name" value="Ribonuclease Inhibitor"/>
    <property type="match status" value="1"/>
</dbReference>
<proteinExistence type="predicted"/>
<dbReference type="AlphaFoldDB" id="A0A151Z7J8"/>
<comment type="caution">
    <text evidence="1">The sequence shown here is derived from an EMBL/GenBank/DDBJ whole genome shotgun (WGS) entry which is preliminary data.</text>
</comment>
<name>A0A151Z7J8_TIELA</name>
<dbReference type="Proteomes" id="UP000076078">
    <property type="component" value="Unassembled WGS sequence"/>
</dbReference>
<protein>
    <recommendedName>
        <fullName evidence="3">F-box domain-containing protein</fullName>
    </recommendedName>
</protein>
<dbReference type="InterPro" id="IPR032675">
    <property type="entry name" value="LRR_dom_sf"/>
</dbReference>
<organism evidence="1 2">
    <name type="scientific">Tieghemostelium lacteum</name>
    <name type="common">Slime mold</name>
    <name type="synonym">Dictyostelium lacteum</name>
    <dbReference type="NCBI Taxonomy" id="361077"/>
    <lineage>
        <taxon>Eukaryota</taxon>
        <taxon>Amoebozoa</taxon>
        <taxon>Evosea</taxon>
        <taxon>Eumycetozoa</taxon>
        <taxon>Dictyostelia</taxon>
        <taxon>Dictyosteliales</taxon>
        <taxon>Raperosteliaceae</taxon>
        <taxon>Tieghemostelium</taxon>
    </lineage>
</organism>
<keyword evidence="2" id="KW-1185">Reference proteome</keyword>
<evidence type="ECO:0000313" key="2">
    <source>
        <dbReference type="Proteomes" id="UP000076078"/>
    </source>
</evidence>
<accession>A0A151Z7J8</accession>
<sequence length="487" mass="57300">MESYKLPHLIENKIIKLSMSPISFDAHVSHTWKFPEVYQVVQMKVIDKWAKKSLGFVCKRWFNIVHQNIFTESLYPHYEFRSYSYPPFPIFKYLNQILKKGKEIPKINQSTQTIEIDNESKRIYSILFELVYCSSEYQVRELIENLSDYPHLQRIWFSTVEESLDFLYLFLRIAGEIYLNDRSKFPSLKTIAISLPREAGKVLNEMIKYEFLGIENLEIIYAPTDVRQYTLKSPVHTSIKSIYITISELVDWTIQSFPNLTFLKIHFCNISIGQFIAILSTLNRLQNLQLVVNSEDSTTEWDIVYNENRDLVNNLLDLLKSNQTITSLTFDAYGLSLCNILRMILDEIFIYNKTITKLNLGHLNASQFTDKFYQSLYDSSVTKLSISIQSDIGMKHFYEMIKNPHCNIQSLKVYCYSFHPIKLLESMEYNLSMKYLTIYTESKEPIQLTYNHSLQRFIFGKCHFSYSYDSSCLVGFYPNFLSSKKIN</sequence>
<dbReference type="EMBL" id="LODT01000037">
    <property type="protein sequence ID" value="KYQ89908.1"/>
    <property type="molecule type" value="Genomic_DNA"/>
</dbReference>
<reference evidence="1 2" key="1">
    <citation type="submission" date="2015-12" db="EMBL/GenBank/DDBJ databases">
        <title>Dictyostelia acquired genes for synthesis and detection of signals that induce cell-type specialization by lateral gene transfer from prokaryotes.</title>
        <authorList>
            <person name="Gloeckner G."/>
            <person name="Schaap P."/>
        </authorList>
    </citation>
    <scope>NUCLEOTIDE SEQUENCE [LARGE SCALE GENOMIC DNA]</scope>
    <source>
        <strain evidence="1 2">TK</strain>
    </source>
</reference>
<gene>
    <name evidence="1" type="ORF">DLAC_08473</name>
</gene>
<dbReference type="InParanoid" id="A0A151Z7J8"/>